<keyword evidence="3" id="KW-0418">Kinase</keyword>
<gene>
    <name evidence="3" type="ORF">ACFFTO_10080</name>
</gene>
<evidence type="ECO:0000259" key="2">
    <source>
        <dbReference type="PROSITE" id="PS50146"/>
    </source>
</evidence>
<sequence>MAKRADGRPTVTRRVAAAISVAALAAAFAVVVGALIRHPLQLALAVLLLGSVLAAGWAALVRRGFPRVAAATAGVLAAVLLVLPDLHAYALLATAAGLVALSVAAARTALGHHLARTPRIRGVERASAGVLLLNPLSGHGVATTSRLGERARALGIRPIELDFDDDLRELAEQAVTDGADVLGMAGGDGSQAVVADVARRHDLPFVCVPAGTRNHFARDLGLDRDEPADALAAFGKAVERRVDLGVAGDRVFVNNVSLGAYAALVRAPGYRAAKTATVARCLPDLFGPEARRPLSFPGPDGDPAAAADIVLVSNGPYRLERLTGLGSRERLDLGVLGIVTVAVDRARDVPELVAAELCGDIARFPGYRAWSTPEFAVESADPLIDVAVDGEPQRLPSPLRIGVLPGALRVRLPPDAPGASPAAMAPKGVRRALRALLRVLIGRPATGDRR</sequence>
<keyword evidence="4" id="KW-1185">Reference proteome</keyword>
<feature type="transmembrane region" description="Helical" evidence="1">
    <location>
        <begin position="68"/>
        <end position="83"/>
    </location>
</feature>
<dbReference type="Pfam" id="PF00781">
    <property type="entry name" value="DAGK_cat"/>
    <property type="match status" value="1"/>
</dbReference>
<evidence type="ECO:0000313" key="3">
    <source>
        <dbReference type="EMBL" id="MFB9684528.1"/>
    </source>
</evidence>
<dbReference type="EC" id="2.7.1.-" evidence="3"/>
<protein>
    <submittedName>
        <fullName evidence="3">Diacylglycerol/lipid kinase family protein</fullName>
        <ecNumber evidence="3">2.7.1.-</ecNumber>
    </submittedName>
</protein>
<reference evidence="3 4" key="1">
    <citation type="submission" date="2024-09" db="EMBL/GenBank/DDBJ databases">
        <authorList>
            <person name="Sun Q."/>
            <person name="Mori K."/>
        </authorList>
    </citation>
    <scope>NUCLEOTIDE SEQUENCE [LARGE SCALE GENOMIC DNA]</scope>
    <source>
        <strain evidence="3 4">JCM 13852</strain>
    </source>
</reference>
<dbReference type="InterPro" id="IPR001206">
    <property type="entry name" value="Diacylglycerol_kinase_cat_dom"/>
</dbReference>
<dbReference type="SUPFAM" id="SSF111331">
    <property type="entry name" value="NAD kinase/diacylglycerol kinase-like"/>
    <property type="match status" value="1"/>
</dbReference>
<feature type="transmembrane region" description="Helical" evidence="1">
    <location>
        <begin position="42"/>
        <end position="61"/>
    </location>
</feature>
<dbReference type="InterPro" id="IPR017438">
    <property type="entry name" value="ATP-NAD_kinase_N"/>
</dbReference>
<proteinExistence type="predicted"/>
<keyword evidence="1" id="KW-1133">Transmembrane helix</keyword>
<dbReference type="GO" id="GO:0016301">
    <property type="term" value="F:kinase activity"/>
    <property type="evidence" value="ECO:0007669"/>
    <property type="project" value="UniProtKB-KW"/>
</dbReference>
<dbReference type="Gene3D" id="2.60.200.40">
    <property type="match status" value="1"/>
</dbReference>
<dbReference type="SMART" id="SM00046">
    <property type="entry name" value="DAGKc"/>
    <property type="match status" value="1"/>
</dbReference>
<keyword evidence="1" id="KW-0812">Transmembrane</keyword>
<dbReference type="EMBL" id="JBHMBK010000005">
    <property type="protein sequence ID" value="MFB9684528.1"/>
    <property type="molecule type" value="Genomic_DNA"/>
</dbReference>
<dbReference type="Proteomes" id="UP001589535">
    <property type="component" value="Unassembled WGS sequence"/>
</dbReference>
<name>A0ABV5U3R7_9PSEU</name>
<dbReference type="Gene3D" id="3.40.50.10330">
    <property type="entry name" value="Probable inorganic polyphosphate/atp-NAD kinase, domain 1"/>
    <property type="match status" value="1"/>
</dbReference>
<evidence type="ECO:0000256" key="1">
    <source>
        <dbReference type="SAM" id="Phobius"/>
    </source>
</evidence>
<organism evidence="3 4">
    <name type="scientific">Amycolatopsis plumensis</name>
    <dbReference type="NCBI Taxonomy" id="236508"/>
    <lineage>
        <taxon>Bacteria</taxon>
        <taxon>Bacillati</taxon>
        <taxon>Actinomycetota</taxon>
        <taxon>Actinomycetes</taxon>
        <taxon>Pseudonocardiales</taxon>
        <taxon>Pseudonocardiaceae</taxon>
        <taxon>Amycolatopsis</taxon>
    </lineage>
</organism>
<dbReference type="PROSITE" id="PS50146">
    <property type="entry name" value="DAGK"/>
    <property type="match status" value="1"/>
</dbReference>
<feature type="domain" description="DAGKc" evidence="2">
    <location>
        <begin position="124"/>
        <end position="251"/>
    </location>
</feature>
<comment type="caution">
    <text evidence="3">The sequence shown here is derived from an EMBL/GenBank/DDBJ whole genome shotgun (WGS) entry which is preliminary data.</text>
</comment>
<evidence type="ECO:0000313" key="4">
    <source>
        <dbReference type="Proteomes" id="UP001589535"/>
    </source>
</evidence>
<keyword evidence="1" id="KW-0472">Membrane</keyword>
<dbReference type="RefSeq" id="WP_378191400.1">
    <property type="nucleotide sequence ID" value="NZ_JBHMBK010000005.1"/>
</dbReference>
<dbReference type="InterPro" id="IPR016064">
    <property type="entry name" value="NAD/diacylglycerol_kinase_sf"/>
</dbReference>
<feature type="transmembrane region" description="Helical" evidence="1">
    <location>
        <begin position="15"/>
        <end position="36"/>
    </location>
</feature>
<keyword evidence="3" id="KW-0808">Transferase</keyword>
<accession>A0ABV5U3R7</accession>